<dbReference type="SUPFAM" id="SSF53335">
    <property type="entry name" value="S-adenosyl-L-methionine-dependent methyltransferases"/>
    <property type="match status" value="1"/>
</dbReference>
<dbReference type="GO" id="GO:0008033">
    <property type="term" value="P:tRNA processing"/>
    <property type="evidence" value="ECO:0007669"/>
    <property type="project" value="UniProtKB-UniRule"/>
</dbReference>
<comment type="similarity">
    <text evidence="6">Belongs to the methyltransferase superfamily. tRNA (adenine-N(6)-)-methyltransferase family.</text>
</comment>
<sequence length="232" mass="25585">MSGFVFKQFSVSHEQCAMKVSTDGILLGAWADLTSGDSLLDIGAGTGLLALMCKQRAPHLLVNAVEIDATAYAQASQNISQSPWPDIVIYNSDIQSFTSEVLFDVVVCNPPYFNDCLKGGDHARNTARHTDSLSFAELLVAFDRLSHQGSIFNVILPCNEAQQFIGQAAAQGLYLQRHCLVRTTKNKSATRSLMSFGYQPRKCEPSILTIHNEDGKYSDDYVALCKDFYLKM</sequence>
<dbReference type="STRING" id="187330.AMS58_12255"/>
<dbReference type="Gene3D" id="3.40.50.150">
    <property type="entry name" value="Vaccinia Virus protein VP39"/>
    <property type="match status" value="1"/>
</dbReference>
<dbReference type="PATRIC" id="fig|187330.3.peg.2646"/>
<evidence type="ECO:0000256" key="6">
    <source>
        <dbReference type="HAMAP-Rule" id="MF_01872"/>
    </source>
</evidence>
<protein>
    <recommendedName>
        <fullName evidence="6">tRNA1(Val) (adenine(37)-N6)-methyltransferase</fullName>
        <ecNumber evidence="6">2.1.1.223</ecNumber>
    </recommendedName>
    <alternativeName>
        <fullName evidence="6">tRNA m6A37 methyltransferase</fullName>
    </alternativeName>
</protein>
<keyword evidence="3 6" id="KW-0808">Transferase</keyword>
<dbReference type="GO" id="GO:0003676">
    <property type="term" value="F:nucleic acid binding"/>
    <property type="evidence" value="ECO:0007669"/>
    <property type="project" value="InterPro"/>
</dbReference>
<keyword evidence="2 6" id="KW-0489">Methyltransferase</keyword>
<dbReference type="RefSeq" id="WP_054205338.1">
    <property type="nucleotide sequence ID" value="NZ_LHPH01000004.1"/>
</dbReference>
<evidence type="ECO:0000259" key="7">
    <source>
        <dbReference type="Pfam" id="PF05175"/>
    </source>
</evidence>
<proteinExistence type="inferred from homology"/>
<dbReference type="PANTHER" id="PTHR47739:SF1">
    <property type="entry name" value="TRNA1(VAL) (ADENINE(37)-N6)-METHYLTRANSFERASE"/>
    <property type="match status" value="1"/>
</dbReference>
<gene>
    <name evidence="8" type="ORF">ADS77_04410</name>
</gene>
<organism evidence="8 9">
    <name type="scientific">Pseudoalteromonas porphyrae</name>
    <dbReference type="NCBI Taxonomy" id="187330"/>
    <lineage>
        <taxon>Bacteria</taxon>
        <taxon>Pseudomonadati</taxon>
        <taxon>Pseudomonadota</taxon>
        <taxon>Gammaproteobacteria</taxon>
        <taxon>Alteromonadales</taxon>
        <taxon>Pseudoalteromonadaceae</taxon>
        <taxon>Pseudoalteromonas</taxon>
    </lineage>
</organism>
<dbReference type="InterPro" id="IPR029063">
    <property type="entry name" value="SAM-dependent_MTases_sf"/>
</dbReference>
<accession>A0A0N1EWG0</accession>
<dbReference type="Pfam" id="PF05175">
    <property type="entry name" value="MTS"/>
    <property type="match status" value="1"/>
</dbReference>
<evidence type="ECO:0000256" key="4">
    <source>
        <dbReference type="ARBA" id="ARBA00022691"/>
    </source>
</evidence>
<dbReference type="AlphaFoldDB" id="A0A0N1EWG0"/>
<keyword evidence="1 6" id="KW-0963">Cytoplasm</keyword>
<evidence type="ECO:0000256" key="2">
    <source>
        <dbReference type="ARBA" id="ARBA00022603"/>
    </source>
</evidence>
<evidence type="ECO:0000256" key="1">
    <source>
        <dbReference type="ARBA" id="ARBA00022490"/>
    </source>
</evidence>
<dbReference type="InterPro" id="IPR002052">
    <property type="entry name" value="DNA_methylase_N6_adenine_CS"/>
</dbReference>
<dbReference type="HAMAP" id="MF_01872">
    <property type="entry name" value="tRNA_methyltr_YfiC"/>
    <property type="match status" value="1"/>
</dbReference>
<dbReference type="InterPro" id="IPR007848">
    <property type="entry name" value="Small_mtfrase_dom"/>
</dbReference>
<reference evidence="8 9" key="1">
    <citation type="submission" date="2015-08" db="EMBL/GenBank/DDBJ databases">
        <title>Draft Genome Sequence of Pseudoalteromonas porphyrae UCD-SED14.</title>
        <authorList>
            <person name="Coil D.A."/>
            <person name="Jospin G."/>
            <person name="Lee R.D."/>
            <person name="Eisen J.A."/>
        </authorList>
    </citation>
    <scope>NUCLEOTIDE SEQUENCE [LARGE SCALE GENOMIC DNA]</scope>
    <source>
        <strain evidence="8 9">UCD-SED14</strain>
    </source>
</reference>
<dbReference type="PANTHER" id="PTHR47739">
    <property type="entry name" value="TRNA1(VAL) (ADENINE(37)-N6)-METHYLTRANSFERASE"/>
    <property type="match status" value="1"/>
</dbReference>
<dbReference type="GO" id="GO:0032259">
    <property type="term" value="P:methylation"/>
    <property type="evidence" value="ECO:0007669"/>
    <property type="project" value="UniProtKB-KW"/>
</dbReference>
<keyword evidence="4 6" id="KW-0949">S-adenosyl-L-methionine</keyword>
<keyword evidence="5 6" id="KW-0819">tRNA processing</keyword>
<comment type="function">
    <text evidence="6">Specifically methylates the adenine in position 37 of tRNA(1)(Val) (anticodon cmo5UAC).</text>
</comment>
<feature type="domain" description="Methyltransferase small" evidence="7">
    <location>
        <begin position="36"/>
        <end position="114"/>
    </location>
</feature>
<evidence type="ECO:0000313" key="8">
    <source>
        <dbReference type="EMBL" id="KPH64534.1"/>
    </source>
</evidence>
<dbReference type="CDD" id="cd02440">
    <property type="entry name" value="AdoMet_MTases"/>
    <property type="match status" value="1"/>
</dbReference>
<dbReference type="Proteomes" id="UP000037848">
    <property type="component" value="Unassembled WGS sequence"/>
</dbReference>
<comment type="catalytic activity">
    <reaction evidence="6">
        <text>adenosine(37) in tRNA1(Val) + S-adenosyl-L-methionine = N(6)-methyladenosine(37) in tRNA1(Val) + S-adenosyl-L-homocysteine + H(+)</text>
        <dbReference type="Rhea" id="RHEA:43160"/>
        <dbReference type="Rhea" id="RHEA-COMP:10369"/>
        <dbReference type="Rhea" id="RHEA-COMP:10370"/>
        <dbReference type="ChEBI" id="CHEBI:15378"/>
        <dbReference type="ChEBI" id="CHEBI:57856"/>
        <dbReference type="ChEBI" id="CHEBI:59789"/>
        <dbReference type="ChEBI" id="CHEBI:74411"/>
        <dbReference type="ChEBI" id="CHEBI:74449"/>
        <dbReference type="EC" id="2.1.1.223"/>
    </reaction>
</comment>
<comment type="subcellular location">
    <subcellularLocation>
        <location evidence="6">Cytoplasm</location>
    </subcellularLocation>
</comment>
<dbReference type="EC" id="2.1.1.223" evidence="6"/>
<name>A0A0N1EWG0_9GAMM</name>
<dbReference type="InterPro" id="IPR022882">
    <property type="entry name" value="tRNA_adenine-N6_MeTrfase"/>
</dbReference>
<dbReference type="PROSITE" id="PS00092">
    <property type="entry name" value="N6_MTASE"/>
    <property type="match status" value="1"/>
</dbReference>
<dbReference type="OrthoDB" id="5383291at2"/>
<dbReference type="GO" id="GO:0005737">
    <property type="term" value="C:cytoplasm"/>
    <property type="evidence" value="ECO:0007669"/>
    <property type="project" value="UniProtKB-SubCell"/>
</dbReference>
<evidence type="ECO:0000256" key="3">
    <source>
        <dbReference type="ARBA" id="ARBA00022679"/>
    </source>
</evidence>
<evidence type="ECO:0000256" key="5">
    <source>
        <dbReference type="ARBA" id="ARBA00022694"/>
    </source>
</evidence>
<dbReference type="GO" id="GO:0016430">
    <property type="term" value="F:tRNA (adenine-N6)-methyltransferase activity"/>
    <property type="evidence" value="ECO:0007669"/>
    <property type="project" value="UniProtKB-UniRule"/>
</dbReference>
<comment type="caution">
    <text evidence="8">The sequence shown here is derived from an EMBL/GenBank/DDBJ whole genome shotgun (WGS) entry which is preliminary data.</text>
</comment>
<dbReference type="InterPro" id="IPR050210">
    <property type="entry name" value="tRNA_Adenine-N(6)_MTase"/>
</dbReference>
<keyword evidence="9" id="KW-1185">Reference proteome</keyword>
<dbReference type="EMBL" id="LHPH01000004">
    <property type="protein sequence ID" value="KPH64534.1"/>
    <property type="molecule type" value="Genomic_DNA"/>
</dbReference>
<evidence type="ECO:0000313" key="9">
    <source>
        <dbReference type="Proteomes" id="UP000037848"/>
    </source>
</evidence>